<dbReference type="RefSeq" id="WP_194413999.1">
    <property type="nucleotide sequence ID" value="NZ_BAABKZ010000002.1"/>
</dbReference>
<comment type="caution">
    <text evidence="2">The sequence shown here is derived from an EMBL/GenBank/DDBJ whole genome shotgun (WGS) entry which is preliminary data.</text>
</comment>
<keyword evidence="3" id="KW-1185">Reference proteome</keyword>
<dbReference type="Pfam" id="PF01841">
    <property type="entry name" value="Transglut_core"/>
    <property type="match status" value="1"/>
</dbReference>
<name>A0ABP9MMA7_9MICO</name>
<sequence>MQRVVTAEMDLELGASVDLIFQIAAAQAVPISNEQLTFTQGDRVYTPTEIVDQSGSRLHRLTGEPGRLEIRYEATVDGQASTSRTSDLEAITYLRPSRYAQSDEVFQQARRQFKGLSGHDLIAAVSEFVSTSTTYTPGLSQGTDSAVTTLMTGQGVCRDYAHVVIALLRAMDMPARYAACYAPGLRPMDFHAVAEAYLDGAWYVIDATRLSNRRSLVRIATGRDAADCAFLSYHGGYVGLTRLHVDAWAVPDAAPLDGLAALPADQPAVAGSPAAIGEGVWTDPALDDFGALVQIS</sequence>
<reference evidence="3" key="1">
    <citation type="journal article" date="2019" name="Int. J. Syst. Evol. Microbiol.">
        <title>The Global Catalogue of Microorganisms (GCM) 10K type strain sequencing project: providing services to taxonomists for standard genome sequencing and annotation.</title>
        <authorList>
            <consortium name="The Broad Institute Genomics Platform"/>
            <consortium name="The Broad Institute Genome Sequencing Center for Infectious Disease"/>
            <person name="Wu L."/>
            <person name="Ma J."/>
        </authorList>
    </citation>
    <scope>NUCLEOTIDE SEQUENCE [LARGE SCALE GENOMIC DNA]</scope>
    <source>
        <strain evidence="3">JCM 18959</strain>
    </source>
</reference>
<protein>
    <submittedName>
        <fullName evidence="2">Transglutaminase family protein</fullName>
    </submittedName>
</protein>
<feature type="domain" description="Transglutaminase-like" evidence="1">
    <location>
        <begin position="149"/>
        <end position="209"/>
    </location>
</feature>
<dbReference type="InterPro" id="IPR002931">
    <property type="entry name" value="Transglutaminase-like"/>
</dbReference>
<evidence type="ECO:0000259" key="1">
    <source>
        <dbReference type="SMART" id="SM00460"/>
    </source>
</evidence>
<evidence type="ECO:0000313" key="2">
    <source>
        <dbReference type="EMBL" id="GAA5096326.1"/>
    </source>
</evidence>
<dbReference type="PANTHER" id="PTHR33490:SF12">
    <property type="entry name" value="BLL5557 PROTEIN"/>
    <property type="match status" value="1"/>
</dbReference>
<evidence type="ECO:0000313" key="3">
    <source>
        <dbReference type="Proteomes" id="UP001501407"/>
    </source>
</evidence>
<dbReference type="EMBL" id="BAABKZ010000002">
    <property type="protein sequence ID" value="GAA5096326.1"/>
    <property type="molecule type" value="Genomic_DNA"/>
</dbReference>
<gene>
    <name evidence="2" type="ORF">GCM10025760_29680</name>
</gene>
<organism evidence="2 3">
    <name type="scientific">Microbacterium yannicii</name>
    <dbReference type="NCBI Taxonomy" id="671622"/>
    <lineage>
        <taxon>Bacteria</taxon>
        <taxon>Bacillati</taxon>
        <taxon>Actinomycetota</taxon>
        <taxon>Actinomycetes</taxon>
        <taxon>Micrococcales</taxon>
        <taxon>Microbacteriaceae</taxon>
        <taxon>Microbacterium</taxon>
    </lineage>
</organism>
<dbReference type="SMART" id="SM00460">
    <property type="entry name" value="TGc"/>
    <property type="match status" value="1"/>
</dbReference>
<dbReference type="Proteomes" id="UP001501407">
    <property type="component" value="Unassembled WGS sequence"/>
</dbReference>
<dbReference type="InterPro" id="IPR038765">
    <property type="entry name" value="Papain-like_cys_pep_sf"/>
</dbReference>
<dbReference type="Gene3D" id="3.10.620.30">
    <property type="match status" value="1"/>
</dbReference>
<accession>A0ABP9MMA7</accession>
<dbReference type="PANTHER" id="PTHR33490">
    <property type="entry name" value="BLR5614 PROTEIN-RELATED"/>
    <property type="match status" value="1"/>
</dbReference>
<proteinExistence type="predicted"/>
<dbReference type="Gene3D" id="2.60.40.2250">
    <property type="match status" value="1"/>
</dbReference>
<dbReference type="SUPFAM" id="SSF54001">
    <property type="entry name" value="Cysteine proteinases"/>
    <property type="match status" value="1"/>
</dbReference>